<dbReference type="Proteomes" id="UP000585638">
    <property type="component" value="Unassembled WGS sequence"/>
</dbReference>
<reference evidence="2 3" key="1">
    <citation type="submission" date="2020-08" db="EMBL/GenBank/DDBJ databases">
        <title>Sequencing the genomes of 1000 actinobacteria strains.</title>
        <authorList>
            <person name="Klenk H.-P."/>
        </authorList>
    </citation>
    <scope>NUCLEOTIDE SEQUENCE [LARGE SCALE GENOMIC DNA]</scope>
    <source>
        <strain evidence="2 3">DSM 43851</strain>
    </source>
</reference>
<dbReference type="AlphaFoldDB" id="A0A7W9KET4"/>
<comment type="caution">
    <text evidence="2">The sequence shown here is derived from an EMBL/GenBank/DDBJ whole genome shotgun (WGS) entry which is preliminary data.</text>
</comment>
<sequence>MNTKKLTLSLAATAALGVLAVGGAVAFAAVPNTTVQAAGPQTVATGDAKIAKECVAAGQDVPDPAGWRPGARIDVDAQHGFLVIRDDKNAAVCVIENGKGTGIMGGDIDSRHAYGNLTAARPFDYLSSMNYTTESIHFGIATKDVTGVSLVGPDHSVAAGIVKDGTFIVKTKFAEDSNQHTTNHVRATLGNGQVIAGPFRG</sequence>
<proteinExistence type="predicted"/>
<accession>A0A7W9KET4</accession>
<dbReference type="EMBL" id="JACHIR010000001">
    <property type="protein sequence ID" value="MBB5891315.1"/>
    <property type="molecule type" value="Genomic_DNA"/>
</dbReference>
<keyword evidence="3" id="KW-1185">Reference proteome</keyword>
<evidence type="ECO:0000256" key="1">
    <source>
        <dbReference type="SAM" id="SignalP"/>
    </source>
</evidence>
<dbReference type="RefSeq" id="WP_184861338.1">
    <property type="nucleotide sequence ID" value="NZ_BAAAWY010000031.1"/>
</dbReference>
<gene>
    <name evidence="2" type="ORF">BJ998_002511</name>
</gene>
<organism evidence="2 3">
    <name type="scientific">Kutzneria kofuensis</name>
    <dbReference type="NCBI Taxonomy" id="103725"/>
    <lineage>
        <taxon>Bacteria</taxon>
        <taxon>Bacillati</taxon>
        <taxon>Actinomycetota</taxon>
        <taxon>Actinomycetes</taxon>
        <taxon>Pseudonocardiales</taxon>
        <taxon>Pseudonocardiaceae</taxon>
        <taxon>Kutzneria</taxon>
    </lineage>
</organism>
<keyword evidence="1" id="KW-0732">Signal</keyword>
<protein>
    <recommendedName>
        <fullName evidence="4">Secreted protein</fullName>
    </recommendedName>
</protein>
<feature type="chain" id="PRO_5039028095" description="Secreted protein" evidence="1">
    <location>
        <begin position="21"/>
        <end position="201"/>
    </location>
</feature>
<evidence type="ECO:0000313" key="3">
    <source>
        <dbReference type="Proteomes" id="UP000585638"/>
    </source>
</evidence>
<evidence type="ECO:0000313" key="2">
    <source>
        <dbReference type="EMBL" id="MBB5891315.1"/>
    </source>
</evidence>
<name>A0A7W9KET4_9PSEU</name>
<feature type="signal peptide" evidence="1">
    <location>
        <begin position="1"/>
        <end position="20"/>
    </location>
</feature>
<evidence type="ECO:0008006" key="4">
    <source>
        <dbReference type="Google" id="ProtNLM"/>
    </source>
</evidence>